<protein>
    <submittedName>
        <fullName evidence="5">Integrase/recombinase, putative</fullName>
    </submittedName>
</protein>
<proteinExistence type="predicted"/>
<dbReference type="GO" id="GO:0006310">
    <property type="term" value="P:DNA recombination"/>
    <property type="evidence" value="ECO:0007669"/>
    <property type="project" value="UniProtKB-KW"/>
</dbReference>
<evidence type="ECO:0000256" key="2">
    <source>
        <dbReference type="ARBA" id="ARBA00023125"/>
    </source>
</evidence>
<dbReference type="PANTHER" id="PTHR30349:SF81">
    <property type="entry name" value="TYROSINE RECOMBINASE XERC"/>
    <property type="match status" value="1"/>
</dbReference>
<dbReference type="GO" id="GO:0003677">
    <property type="term" value="F:DNA binding"/>
    <property type="evidence" value="ECO:0007669"/>
    <property type="project" value="UniProtKB-KW"/>
</dbReference>
<dbReference type="Gene3D" id="1.10.150.130">
    <property type="match status" value="1"/>
</dbReference>
<dbReference type="GO" id="GO:0015074">
    <property type="term" value="P:DNA integration"/>
    <property type="evidence" value="ECO:0007669"/>
    <property type="project" value="UniProtKB-KW"/>
</dbReference>
<dbReference type="InterPro" id="IPR050090">
    <property type="entry name" value="Tyrosine_recombinase_XerCD"/>
</dbReference>
<dbReference type="InterPro" id="IPR002104">
    <property type="entry name" value="Integrase_catalytic"/>
</dbReference>
<dbReference type="Gene3D" id="1.10.443.10">
    <property type="entry name" value="Intergrase catalytic core"/>
    <property type="match status" value="1"/>
</dbReference>
<dbReference type="HOGENOM" id="CLU_027562_5_0_0"/>
<dbReference type="InterPro" id="IPR013762">
    <property type="entry name" value="Integrase-like_cat_sf"/>
</dbReference>
<dbReference type="CDD" id="cd00397">
    <property type="entry name" value="DNA_BRE_C"/>
    <property type="match status" value="1"/>
</dbReference>
<reference evidence="5 6" key="1">
    <citation type="journal article" date="2012" name="PLoS ONE">
        <title>Genome sequence and transcriptome analysis of the radioresistant bacterium Deinococcus gobiensis: insights into the extreme environmental adaptations.</title>
        <authorList>
            <person name="Yuan M."/>
            <person name="Chen M."/>
            <person name="Zhang W."/>
            <person name="Lu W."/>
            <person name="Wang J."/>
            <person name="Yang M."/>
            <person name="Zhao P."/>
            <person name="Tang R."/>
            <person name="Li X."/>
            <person name="Hao Y."/>
            <person name="Zhou Z."/>
            <person name="Zhan Y."/>
            <person name="Yu H."/>
            <person name="Teng C."/>
            <person name="Yan Y."/>
            <person name="Ping S."/>
            <person name="Wang Y."/>
            <person name="Lin M."/>
        </authorList>
    </citation>
    <scope>NUCLEOTIDE SEQUENCE [LARGE SCALE GENOMIC DNA]</scope>
    <source>
        <strain evidence="6">DSM 21396 / JCM 16679 / CGMCC 1.7299 / I-0</strain>
        <plasmid evidence="5">P1</plasmid>
    </source>
</reference>
<keyword evidence="6" id="KW-1185">Reference proteome</keyword>
<keyword evidence="3" id="KW-0233">DNA recombination</keyword>
<dbReference type="SUPFAM" id="SSF56349">
    <property type="entry name" value="DNA breaking-rejoining enzymes"/>
    <property type="match status" value="1"/>
</dbReference>
<evidence type="ECO:0000259" key="4">
    <source>
        <dbReference type="PROSITE" id="PS51898"/>
    </source>
</evidence>
<dbReference type="PATRIC" id="fig|745776.4.peg.3153"/>
<evidence type="ECO:0000313" key="5">
    <source>
        <dbReference type="EMBL" id="AFD27002.1"/>
    </source>
</evidence>
<dbReference type="PROSITE" id="PS51898">
    <property type="entry name" value="TYR_RECOMBINASE"/>
    <property type="match status" value="1"/>
</dbReference>
<dbReference type="PANTHER" id="PTHR30349">
    <property type="entry name" value="PHAGE INTEGRASE-RELATED"/>
    <property type="match status" value="1"/>
</dbReference>
<organism evidence="5 6">
    <name type="scientific">Deinococcus gobiensis (strain DSM 21396 / JCM 16679 / CGMCC 1.7299 / I-0)</name>
    <dbReference type="NCBI Taxonomy" id="745776"/>
    <lineage>
        <taxon>Bacteria</taxon>
        <taxon>Thermotogati</taxon>
        <taxon>Deinococcota</taxon>
        <taxon>Deinococci</taxon>
        <taxon>Deinococcales</taxon>
        <taxon>Deinococcaceae</taxon>
        <taxon>Deinococcus</taxon>
    </lineage>
</organism>
<sequence>MTLAQVTSNLLAQTTAWTSLHDDELKRRATLAARDKDAAALSDLTVAYLGHLGGSGVLTSPKTIEAYRLGIRQYVAHAQAHAVGILNPGRHAPQYYVSSLLAQGRKPAGVQLKVAAARCLYRALRWAGATEADPFKDVRIPKDHTTGLEKRPPYTEQEIGRVLEHASAHDRFLLLLTAHAGLRIAEALALTWADLDLERRRLSVTGKGRKSRTVPMSTRLVEAAAQYRVLYGPGGEAHRHDENGQRRRTTPQVQAFRYRTVQNATHAMKGTFAQAGVPWRGFHAARKHAGTKLLSRTGDLATVAAFLGHSSVDTTRNSYAAVASDAASDQMLDW</sequence>
<gene>
    <name evidence="5" type="ordered locus">DGo_PA0116</name>
</gene>
<dbReference type="Pfam" id="PF02899">
    <property type="entry name" value="Phage_int_SAM_1"/>
    <property type="match status" value="1"/>
</dbReference>
<dbReference type="AlphaFoldDB" id="H8H0Y3"/>
<evidence type="ECO:0000313" key="6">
    <source>
        <dbReference type="Proteomes" id="UP000007575"/>
    </source>
</evidence>
<dbReference type="EMBL" id="CP002192">
    <property type="protein sequence ID" value="AFD27002.1"/>
    <property type="molecule type" value="Genomic_DNA"/>
</dbReference>
<keyword evidence="1" id="KW-0229">DNA integration</keyword>
<dbReference type="KEGG" id="dgo:DGo_PA0116"/>
<keyword evidence="5" id="KW-0614">Plasmid</keyword>
<dbReference type="Pfam" id="PF00589">
    <property type="entry name" value="Phage_integrase"/>
    <property type="match status" value="1"/>
</dbReference>
<accession>H8H0Y3</accession>
<geneLocation type="plasmid" evidence="5 6">
    <name>P1</name>
</geneLocation>
<dbReference type="RefSeq" id="WP_014695520.1">
    <property type="nucleotide sequence ID" value="NC_017805.1"/>
</dbReference>
<name>H8H0Y3_DEIGI</name>
<dbReference type="InterPro" id="IPR004107">
    <property type="entry name" value="Integrase_SAM-like_N"/>
</dbReference>
<dbReference type="InterPro" id="IPR011010">
    <property type="entry name" value="DNA_brk_join_enz"/>
</dbReference>
<evidence type="ECO:0000256" key="3">
    <source>
        <dbReference type="ARBA" id="ARBA00023172"/>
    </source>
</evidence>
<keyword evidence="2" id="KW-0238">DNA-binding</keyword>
<dbReference type="OrthoDB" id="57860at2"/>
<evidence type="ECO:0000256" key="1">
    <source>
        <dbReference type="ARBA" id="ARBA00022908"/>
    </source>
</evidence>
<dbReference type="Proteomes" id="UP000007575">
    <property type="component" value="Plasmid P1"/>
</dbReference>
<dbReference type="InterPro" id="IPR010998">
    <property type="entry name" value="Integrase_recombinase_N"/>
</dbReference>
<feature type="domain" description="Tyr recombinase" evidence="4">
    <location>
        <begin position="149"/>
        <end position="333"/>
    </location>
</feature>